<evidence type="ECO:0000313" key="3">
    <source>
        <dbReference type="EMBL" id="AMX03649.1"/>
    </source>
</evidence>
<evidence type="ECO:0000259" key="1">
    <source>
        <dbReference type="Pfam" id="PF09002"/>
    </source>
</evidence>
<feature type="domain" description="Card1 CARF" evidence="2">
    <location>
        <begin position="5"/>
        <end position="145"/>
    </location>
</feature>
<dbReference type="GeneID" id="76609263"/>
<dbReference type="InterPro" id="IPR011856">
    <property type="entry name" value="tRNA_endonuc-like_dom_sf"/>
</dbReference>
<dbReference type="GO" id="GO:0003676">
    <property type="term" value="F:nucleic acid binding"/>
    <property type="evidence" value="ECO:0007669"/>
    <property type="project" value="InterPro"/>
</dbReference>
<dbReference type="STRING" id="252514.A3224_14605"/>
<dbReference type="InterPro" id="IPR015093">
    <property type="entry name" value="Card1_endonucl_dom"/>
</dbReference>
<dbReference type="Pfam" id="PF23400">
    <property type="entry name" value="CARF_Card1"/>
    <property type="match status" value="1"/>
</dbReference>
<evidence type="ECO:0000313" key="5">
    <source>
        <dbReference type="Proteomes" id="UP000076077"/>
    </source>
</evidence>
<gene>
    <name evidence="3" type="ORF">A3224_14605</name>
    <name evidence="4" type="ORF">OQJ68_12305</name>
</gene>
<dbReference type="AlphaFoldDB" id="A0A143HPK6"/>
<dbReference type="OrthoDB" id="8477283at2"/>
<dbReference type="Proteomes" id="UP000076077">
    <property type="component" value="Chromosome"/>
</dbReference>
<sequence length="381" mass="43686">MAREVHFCLLSEQPSPNICPLLDSRLKPDEVVFVVSPQQRHRISWLKDILQPTGIAVSELAIEDAFDYAGIQEKLDSEIAQRREKGEKVLVNATGGTKPMSIAAYMAGYQQEVPVFYVHNDRVHWLEQGGRDEKLFDIEDRLKLKQFFLAHGYDLTEAKSPQVKPGHRELFLEWIGKGSYAESIRTLNWLAHRAAQHPELIAELNPAQQNDQKLQAMFDKLGQEGLLLPERSRVRFSSEEARALCNGLWLEDHCLLEAKEVRKKLPRLQDLGRGLTLVSRREGVKNELDLALLYDNRLHIIECKTRHYNAEEEDAAEALYKLATLVRQLGGIRARAMLVSHYPLNKADRRRAEVLDIQVVDGRNVRDFRSRLCQWLGVDTV</sequence>
<dbReference type="KEGG" id="mthd:A3224_14605"/>
<reference evidence="3" key="2">
    <citation type="submission" date="2016-03" db="EMBL/GenBank/DDBJ databases">
        <authorList>
            <person name="Ploux O."/>
        </authorList>
    </citation>
    <scope>NUCLEOTIDE SEQUENCE [LARGE SCALE GENOMIC DNA]</scope>
    <source>
        <strain evidence="3">DAU221</strain>
    </source>
</reference>
<evidence type="ECO:0000259" key="2">
    <source>
        <dbReference type="Pfam" id="PF23400"/>
    </source>
</evidence>
<dbReference type="EMBL" id="JAPHQB010000020">
    <property type="protein sequence ID" value="MCX2802569.1"/>
    <property type="molecule type" value="Genomic_DNA"/>
</dbReference>
<evidence type="ECO:0000313" key="4">
    <source>
        <dbReference type="EMBL" id="MCX2802569.1"/>
    </source>
</evidence>
<dbReference type="SUPFAM" id="SSF52980">
    <property type="entry name" value="Restriction endonuclease-like"/>
    <property type="match status" value="1"/>
</dbReference>
<dbReference type="Gene3D" id="3.40.50.10770">
    <property type="entry name" value="Hypothetical protein VC1899 like domain (Restriction endonuclease-like)"/>
    <property type="match status" value="1"/>
</dbReference>
<feature type="domain" description="Card1 endonuclease" evidence="1">
    <location>
        <begin position="239"/>
        <end position="375"/>
    </location>
</feature>
<dbReference type="Gene3D" id="3.40.1350.10">
    <property type="match status" value="1"/>
</dbReference>
<protein>
    <submittedName>
        <fullName evidence="4">DUF1887 family CARF protein</fullName>
    </submittedName>
</protein>
<dbReference type="Pfam" id="PF09002">
    <property type="entry name" value="Card1_endonuc"/>
    <property type="match status" value="1"/>
</dbReference>
<dbReference type="CDD" id="cd22364">
    <property type="entry name" value="VC1899-like"/>
    <property type="match status" value="1"/>
</dbReference>
<accession>A0A143HPK6</accession>
<keyword evidence="5" id="KW-1185">Reference proteome</keyword>
<proteinExistence type="predicted"/>
<reference evidence="5" key="1">
    <citation type="submission" date="2016-03" db="EMBL/GenBank/DDBJ databases">
        <authorList>
            <person name="Lee Y.-S."/>
            <person name="Choi Y.-L."/>
        </authorList>
    </citation>
    <scope>NUCLEOTIDE SEQUENCE [LARGE SCALE GENOMIC DNA]</scope>
    <source>
        <strain evidence="5">DAU221</strain>
    </source>
</reference>
<name>A0A143HPK6_MICTH</name>
<dbReference type="EMBL" id="CP014864">
    <property type="protein sequence ID" value="AMX03649.1"/>
    <property type="molecule type" value="Genomic_DNA"/>
</dbReference>
<organism evidence="3 5">
    <name type="scientific">Microbulbifer thermotolerans</name>
    <dbReference type="NCBI Taxonomy" id="252514"/>
    <lineage>
        <taxon>Bacteria</taxon>
        <taxon>Pseudomonadati</taxon>
        <taxon>Pseudomonadota</taxon>
        <taxon>Gammaproteobacteria</taxon>
        <taxon>Cellvibrionales</taxon>
        <taxon>Microbulbiferaceae</taxon>
        <taxon>Microbulbifer</taxon>
    </lineage>
</organism>
<dbReference type="Gene3D" id="1.10.10.680">
    <property type="entry name" value="Hypothetical protein VC1899 (Restriction endonuclease-like)"/>
    <property type="match status" value="1"/>
</dbReference>
<dbReference type="InterPro" id="IPR011335">
    <property type="entry name" value="Restrct_endonuc-II-like"/>
</dbReference>
<dbReference type="RefSeq" id="WP_067156259.1">
    <property type="nucleotide sequence ID" value="NZ_CP014864.1"/>
</dbReference>
<dbReference type="InterPro" id="IPR056339">
    <property type="entry name" value="CARF_Card1"/>
</dbReference>
<dbReference type="Proteomes" id="UP001209730">
    <property type="component" value="Unassembled WGS sequence"/>
</dbReference>
<reference evidence="4" key="3">
    <citation type="submission" date="2022-11" db="EMBL/GenBank/DDBJ databases">
        <title>Chitin-degrading and fungicidal potential of chitinolytic bacterial strains from marine environment of the Pacific Ocean regions.</title>
        <authorList>
            <person name="Pentekhina I."/>
            <person name="Nedashkovskaya O."/>
            <person name="Seitkalieva A."/>
            <person name="Podvolotskaya A."/>
            <person name="Tekutyeva L."/>
            <person name="Balabanova L."/>
        </authorList>
    </citation>
    <scope>NUCLEOTIDE SEQUENCE</scope>
    <source>
        <strain evidence="4">KMM 6838</strain>
    </source>
</reference>